<gene>
    <name evidence="1" type="ORF">ENSA7_82400</name>
</gene>
<organism evidence="1 2">
    <name type="scientific">Enhygromyxa salina</name>
    <dbReference type="NCBI Taxonomy" id="215803"/>
    <lineage>
        <taxon>Bacteria</taxon>
        <taxon>Pseudomonadati</taxon>
        <taxon>Myxococcota</taxon>
        <taxon>Polyangia</taxon>
        <taxon>Nannocystales</taxon>
        <taxon>Nannocystaceae</taxon>
        <taxon>Enhygromyxa</taxon>
    </lineage>
</organism>
<dbReference type="EMBL" id="PVNL01000185">
    <property type="protein sequence ID" value="PRP90863.1"/>
    <property type="molecule type" value="Genomic_DNA"/>
</dbReference>
<dbReference type="AlphaFoldDB" id="A0A2S9XDD4"/>
<sequence>MGPSQIARQKWYRQVVSYEKRFTVTPKVAASCKWRRLAQLQRDREWEREYAAARASWLAGDSAVVFPAGTYWLRRFAGVTVAPHPVS</sequence>
<name>A0A2S9XDD4_9BACT</name>
<evidence type="ECO:0000313" key="2">
    <source>
        <dbReference type="Proteomes" id="UP000238823"/>
    </source>
</evidence>
<accession>A0A2S9XDD4</accession>
<dbReference type="Proteomes" id="UP000238823">
    <property type="component" value="Unassembled WGS sequence"/>
</dbReference>
<proteinExistence type="predicted"/>
<comment type="caution">
    <text evidence="1">The sequence shown here is derived from an EMBL/GenBank/DDBJ whole genome shotgun (WGS) entry which is preliminary data.</text>
</comment>
<reference evidence="1 2" key="1">
    <citation type="submission" date="2018-03" db="EMBL/GenBank/DDBJ databases">
        <title>Draft Genome Sequences of the Obligatory Marine Myxobacteria Enhygromyxa salina SWB007.</title>
        <authorList>
            <person name="Poehlein A."/>
            <person name="Moghaddam J.A."/>
            <person name="Harms H."/>
            <person name="Alanjari M."/>
            <person name="Koenig G.M."/>
            <person name="Daniel R."/>
            <person name="Schaeberle T.F."/>
        </authorList>
    </citation>
    <scope>NUCLEOTIDE SEQUENCE [LARGE SCALE GENOMIC DNA]</scope>
    <source>
        <strain evidence="1 2">SWB007</strain>
    </source>
</reference>
<evidence type="ECO:0000313" key="1">
    <source>
        <dbReference type="EMBL" id="PRP90863.1"/>
    </source>
</evidence>
<protein>
    <submittedName>
        <fullName evidence="1">Uncharacterized protein</fullName>
    </submittedName>
</protein>